<keyword evidence="1" id="KW-0812">Transmembrane</keyword>
<feature type="transmembrane region" description="Helical" evidence="1">
    <location>
        <begin position="336"/>
        <end position="354"/>
    </location>
</feature>
<evidence type="ECO:0000256" key="1">
    <source>
        <dbReference type="SAM" id="Phobius"/>
    </source>
</evidence>
<evidence type="ECO:0000313" key="2">
    <source>
        <dbReference type="EMBL" id="HGQ19042.1"/>
    </source>
</evidence>
<reference evidence="2" key="1">
    <citation type="journal article" date="2020" name="mSystems">
        <title>Genome- and Community-Level Interaction Insights into Carbon Utilization and Element Cycling Functions of Hydrothermarchaeota in Hydrothermal Sediment.</title>
        <authorList>
            <person name="Zhou Z."/>
            <person name="Liu Y."/>
            <person name="Xu W."/>
            <person name="Pan J."/>
            <person name="Luo Z.H."/>
            <person name="Li M."/>
        </authorList>
    </citation>
    <scope>NUCLEOTIDE SEQUENCE [LARGE SCALE GENOMIC DNA]</scope>
    <source>
        <strain evidence="2">SpSt-657</strain>
    </source>
</reference>
<evidence type="ECO:0008006" key="3">
    <source>
        <dbReference type="Google" id="ProtNLM"/>
    </source>
</evidence>
<keyword evidence="1" id="KW-1133">Transmembrane helix</keyword>
<name>A0A7J3JSI7_9CREN</name>
<feature type="transmembrane region" description="Helical" evidence="1">
    <location>
        <begin position="303"/>
        <end position="324"/>
    </location>
</feature>
<protein>
    <recommendedName>
        <fullName evidence="3">DUF2029 domain-containing protein</fullName>
    </recommendedName>
</protein>
<comment type="caution">
    <text evidence="2">The sequence shown here is derived from an EMBL/GenBank/DDBJ whole genome shotgun (WGS) entry which is preliminary data.</text>
</comment>
<feature type="transmembrane region" description="Helical" evidence="1">
    <location>
        <begin position="257"/>
        <end position="283"/>
    </location>
</feature>
<organism evidence="2">
    <name type="scientific">Ignisphaera aggregans</name>
    <dbReference type="NCBI Taxonomy" id="334771"/>
    <lineage>
        <taxon>Archaea</taxon>
        <taxon>Thermoproteota</taxon>
        <taxon>Thermoprotei</taxon>
        <taxon>Desulfurococcales</taxon>
        <taxon>Desulfurococcaceae</taxon>
        <taxon>Ignisphaera</taxon>
    </lineage>
</organism>
<gene>
    <name evidence="2" type="ORF">ENU30_08765</name>
</gene>
<feature type="transmembrane region" description="Helical" evidence="1">
    <location>
        <begin position="104"/>
        <end position="121"/>
    </location>
</feature>
<proteinExistence type="predicted"/>
<feature type="transmembrane region" description="Helical" evidence="1">
    <location>
        <begin position="213"/>
        <end position="237"/>
    </location>
</feature>
<feature type="transmembrane region" description="Helical" evidence="1">
    <location>
        <begin position="174"/>
        <end position="207"/>
    </location>
</feature>
<feature type="transmembrane region" description="Helical" evidence="1">
    <location>
        <begin position="6"/>
        <end position="27"/>
    </location>
</feature>
<sequence>MGLAGLLGRVVVLVLAVVGTAIFSYYLHIPERPPIFDNPGLSYSDIVYGLFNPIFRDMVGYGGVVRRESIERLWFNSDMAVELATGRRVCPLPYRDYRFEYPPLIGFLWMVSVCTSVYLVLPDSYTALEYFTLSKSMAEVHYGIHSAVLVAFLAILIVYMYRIAVLAELSWKRIVLFLLLPSTVLYTIYNWDAIPAAFTIMAIYYMVTRRYSVSGFMLGLGISAKLLPIAPASVLVYDMVQKYRKGLVSRRQLVNMVVGIAVAGLAPYLAILAVSYNGFIYFVEHHAQWYCENCIYSLITWDIWSPLNRVYATVSTALSLLLLLAIDIDYTSHRQVIGVAAVSMIIVTALNYVFSPQMMLMITPLAILALEARHLPLLVLADTANFGIMALFYKDAETRRWLANTLGIGIDVKSSPWTPDSPVQIAAFTRNVVLLIVAVNVAYGIYRSRRGEGSSGGRSAESSGIA</sequence>
<accession>A0A7J3JSI7</accession>
<feature type="transmembrane region" description="Helical" evidence="1">
    <location>
        <begin position="141"/>
        <end position="162"/>
    </location>
</feature>
<dbReference type="AlphaFoldDB" id="A0A7J3JSI7"/>
<keyword evidence="1" id="KW-0472">Membrane</keyword>
<dbReference type="EMBL" id="DTBZ01000165">
    <property type="protein sequence ID" value="HGQ19042.1"/>
    <property type="molecule type" value="Genomic_DNA"/>
</dbReference>